<accession>A0ABV3U818</accession>
<proteinExistence type="predicted"/>
<evidence type="ECO:0000313" key="3">
    <source>
        <dbReference type="EMBL" id="MEX1669635.1"/>
    </source>
</evidence>
<dbReference type="InterPro" id="IPR049492">
    <property type="entry name" value="BD-FAE-like_dom"/>
</dbReference>
<keyword evidence="4" id="KW-1185">Reference proteome</keyword>
<dbReference type="Proteomes" id="UP001557485">
    <property type="component" value="Unassembled WGS sequence"/>
</dbReference>
<dbReference type="Gene3D" id="3.40.50.1820">
    <property type="entry name" value="alpha/beta hydrolase"/>
    <property type="match status" value="1"/>
</dbReference>
<sequence length="269" mass="29125">MKLVIIILAIIFVVACAGVKARSDGGYVLTQNVVYKTIDSQPLAGDMYIPESTGLRPAVVVVHGGGWTNRSGDMAGISRRLAKVGFAVFNITYRLAPEDRHPAQVEDVSAALEWLYTNAEQYQIDSTRISGWGYSAGAHLILLAGLDRQRPPYLKSIVAGGTPADLTAWPNSPLVLKLLGKPLAGAEAEWQDASPVNHVTRQSPPVFLYHGQWDALVEPEQMAMMKTALDEKGVSAKTYTVKFLGHIATYALASGAEQQGMKFISEQSK</sequence>
<organism evidence="3 4">
    <name type="scientific">Zhongshania guokunii</name>
    <dbReference type="NCBI Taxonomy" id="641783"/>
    <lineage>
        <taxon>Bacteria</taxon>
        <taxon>Pseudomonadati</taxon>
        <taxon>Pseudomonadota</taxon>
        <taxon>Gammaproteobacteria</taxon>
        <taxon>Cellvibrionales</taxon>
        <taxon>Spongiibacteraceae</taxon>
        <taxon>Zhongshania</taxon>
    </lineage>
</organism>
<feature type="domain" description="BD-FAE-like" evidence="2">
    <location>
        <begin position="46"/>
        <end position="229"/>
    </location>
</feature>
<gene>
    <name evidence="3" type="ORF">AB4876_12015</name>
</gene>
<dbReference type="EMBL" id="JBFRYA010000010">
    <property type="protein sequence ID" value="MEX1669635.1"/>
    <property type="molecule type" value="Genomic_DNA"/>
</dbReference>
<dbReference type="SUPFAM" id="SSF53474">
    <property type="entry name" value="alpha/beta-Hydrolases"/>
    <property type="match status" value="1"/>
</dbReference>
<dbReference type="InterPro" id="IPR050300">
    <property type="entry name" value="GDXG_lipolytic_enzyme"/>
</dbReference>
<evidence type="ECO:0000259" key="2">
    <source>
        <dbReference type="Pfam" id="PF20434"/>
    </source>
</evidence>
<dbReference type="PANTHER" id="PTHR48081:SF13">
    <property type="entry name" value="ALPHA_BETA HYDROLASE"/>
    <property type="match status" value="1"/>
</dbReference>
<keyword evidence="1 3" id="KW-0378">Hydrolase</keyword>
<comment type="caution">
    <text evidence="3">The sequence shown here is derived from an EMBL/GenBank/DDBJ whole genome shotgun (WGS) entry which is preliminary data.</text>
</comment>
<dbReference type="Pfam" id="PF20434">
    <property type="entry name" value="BD-FAE"/>
    <property type="match status" value="1"/>
</dbReference>
<name>A0ABV3U818_9GAMM</name>
<dbReference type="PROSITE" id="PS51257">
    <property type="entry name" value="PROKAR_LIPOPROTEIN"/>
    <property type="match status" value="1"/>
</dbReference>
<dbReference type="PANTHER" id="PTHR48081">
    <property type="entry name" value="AB HYDROLASE SUPERFAMILY PROTEIN C4A8.06C"/>
    <property type="match status" value="1"/>
</dbReference>
<dbReference type="InterPro" id="IPR029058">
    <property type="entry name" value="AB_hydrolase_fold"/>
</dbReference>
<dbReference type="RefSeq" id="WP_368381908.1">
    <property type="nucleotide sequence ID" value="NZ_JBFRYA010000010.1"/>
</dbReference>
<evidence type="ECO:0000313" key="4">
    <source>
        <dbReference type="Proteomes" id="UP001557485"/>
    </source>
</evidence>
<reference evidence="3 4" key="1">
    <citation type="journal article" date="2011" name="Int. J. Syst. Evol. Microbiol.">
        <title>Zhongshania antarctica gen. nov., sp. nov. and Zhongshania guokunii sp. nov., gammaproteobacteria respectively isolated from coastal attached (fast) ice and surface seawater of the Antarctic.</title>
        <authorList>
            <person name="Li H.J."/>
            <person name="Zhang X.Y."/>
            <person name="Chen C.X."/>
            <person name="Zhang Y.J."/>
            <person name="Gao Z.M."/>
            <person name="Yu Y."/>
            <person name="Chen X.L."/>
            <person name="Chen B."/>
            <person name="Zhang Y.Z."/>
        </authorList>
    </citation>
    <scope>NUCLEOTIDE SEQUENCE [LARGE SCALE GENOMIC DNA]</scope>
    <source>
        <strain evidence="3 4">ZS6-22T</strain>
    </source>
</reference>
<evidence type="ECO:0000256" key="1">
    <source>
        <dbReference type="ARBA" id="ARBA00022801"/>
    </source>
</evidence>
<dbReference type="GO" id="GO:0016787">
    <property type="term" value="F:hydrolase activity"/>
    <property type="evidence" value="ECO:0007669"/>
    <property type="project" value="UniProtKB-KW"/>
</dbReference>
<protein>
    <submittedName>
        <fullName evidence="3">Alpha/beta hydrolase fold domain-containing protein</fullName>
    </submittedName>
</protein>